<proteinExistence type="predicted"/>
<dbReference type="AlphaFoldDB" id="A0A3S5CXY3"/>
<feature type="compositionally biased region" description="Polar residues" evidence="1">
    <location>
        <begin position="268"/>
        <end position="288"/>
    </location>
</feature>
<feature type="compositionally biased region" description="Low complexity" evidence="1">
    <location>
        <begin position="368"/>
        <end position="378"/>
    </location>
</feature>
<gene>
    <name evidence="2" type="ORF">TT172_LOCUS9998</name>
</gene>
<feature type="region of interest" description="Disordered" evidence="1">
    <location>
        <begin position="1"/>
        <end position="134"/>
    </location>
</feature>
<feature type="region of interest" description="Disordered" evidence="1">
    <location>
        <begin position="169"/>
        <end position="189"/>
    </location>
</feature>
<evidence type="ECO:0000313" key="2">
    <source>
        <dbReference type="EMBL" id="SPQ27579.1"/>
    </source>
</evidence>
<organism evidence="2 3">
    <name type="scientific">Thermothielavioides terrestris</name>
    <dbReference type="NCBI Taxonomy" id="2587410"/>
    <lineage>
        <taxon>Eukaryota</taxon>
        <taxon>Fungi</taxon>
        <taxon>Dikarya</taxon>
        <taxon>Ascomycota</taxon>
        <taxon>Pezizomycotina</taxon>
        <taxon>Sordariomycetes</taxon>
        <taxon>Sordariomycetidae</taxon>
        <taxon>Sordariales</taxon>
        <taxon>Chaetomiaceae</taxon>
        <taxon>Thermothielavioides</taxon>
    </lineage>
</organism>
<evidence type="ECO:0000256" key="1">
    <source>
        <dbReference type="SAM" id="MobiDB-lite"/>
    </source>
</evidence>
<evidence type="ECO:0000313" key="3">
    <source>
        <dbReference type="Proteomes" id="UP000289323"/>
    </source>
</evidence>
<dbReference type="Proteomes" id="UP000289323">
    <property type="component" value="Unassembled WGS sequence"/>
</dbReference>
<feature type="compositionally biased region" description="Gly residues" evidence="1">
    <location>
        <begin position="357"/>
        <end position="367"/>
    </location>
</feature>
<feature type="compositionally biased region" description="Basic and acidic residues" evidence="1">
    <location>
        <begin position="327"/>
        <end position="346"/>
    </location>
</feature>
<name>A0A3S5CXY3_9PEZI</name>
<reference evidence="2 3" key="1">
    <citation type="submission" date="2018-04" db="EMBL/GenBank/DDBJ databases">
        <authorList>
            <person name="Huttner S."/>
            <person name="Dainat J."/>
        </authorList>
    </citation>
    <scope>NUCLEOTIDE SEQUENCE [LARGE SCALE GENOMIC DNA]</scope>
</reference>
<feature type="compositionally biased region" description="Gly residues" evidence="1">
    <location>
        <begin position="178"/>
        <end position="187"/>
    </location>
</feature>
<feature type="region of interest" description="Disordered" evidence="1">
    <location>
        <begin position="318"/>
        <end position="378"/>
    </location>
</feature>
<accession>A0A3S5CXY3</accession>
<dbReference type="EMBL" id="OUUZ01000019">
    <property type="protein sequence ID" value="SPQ27579.1"/>
    <property type="molecule type" value="Genomic_DNA"/>
</dbReference>
<sequence length="378" mass="41093">MQYRTNHGREQVSAAARQGGRQRKAPAKVPQGHFDPDELTRRLYMVLAEQKAQAERKQRAQRRGSAPSSTGTRHREDAKPDREGRQQLAEPRADLITEWKRSEPTKRKPPHAALAVPASDASGSQPTQYHHVPSQAAKQFTATATADNMRDSSLVHKLSKHALKFHLEGPRAARPAAGGSGGGGGGEETALAPAELTRALRQSQAQHNKLLGRNQFQRTRTLEQAARLEHAQHQQQLQSPREHTFEAELSRLLPDGHKPASWWHTRRNSTGNTIDPAATFSSSDTSRSQAHLRRSLIALDPLKDVTFEDVVAATSPSATAAPLLAGDGREHEPELPRFPPPERARADWTQSDDTGRSSGGGSGGGITNSGAGRSCCCS</sequence>
<protein>
    <submittedName>
        <fullName evidence="2">4fc51248-ecf4-4002-93dc-102307d10f34</fullName>
    </submittedName>
</protein>
<feature type="compositionally biased region" description="Basic and acidic residues" evidence="1">
    <location>
        <begin position="73"/>
        <end position="106"/>
    </location>
</feature>
<feature type="region of interest" description="Disordered" evidence="1">
    <location>
        <begin position="260"/>
        <end position="288"/>
    </location>
</feature>